<keyword evidence="2" id="KW-0812">Transmembrane</keyword>
<keyword evidence="2" id="KW-1133">Transmembrane helix</keyword>
<evidence type="ECO:0000313" key="3">
    <source>
        <dbReference type="EMBL" id="EAQ07631.1"/>
    </source>
</evidence>
<organism evidence="3 4">
    <name type="scientific">Yoonia vestfoldensis SKA53</name>
    <dbReference type="NCBI Taxonomy" id="314232"/>
    <lineage>
        <taxon>Bacteria</taxon>
        <taxon>Pseudomonadati</taxon>
        <taxon>Pseudomonadota</taxon>
        <taxon>Alphaproteobacteria</taxon>
        <taxon>Rhodobacterales</taxon>
        <taxon>Paracoccaceae</taxon>
        <taxon>Yoonia</taxon>
    </lineage>
</organism>
<accession>A3V2Q0</accession>
<evidence type="ECO:0000256" key="1">
    <source>
        <dbReference type="SAM" id="MobiDB-lite"/>
    </source>
</evidence>
<dbReference type="STRING" id="314232.SKA53_12378"/>
<keyword evidence="4" id="KW-1185">Reference proteome</keyword>
<dbReference type="Proteomes" id="UP000004507">
    <property type="component" value="Unassembled WGS sequence"/>
</dbReference>
<evidence type="ECO:0000256" key="2">
    <source>
        <dbReference type="SAM" id="Phobius"/>
    </source>
</evidence>
<dbReference type="OrthoDB" id="7691147at2"/>
<keyword evidence="3" id="KW-0808">Transferase</keyword>
<dbReference type="SMR" id="A3V2Q0"/>
<reference evidence="3 4" key="1">
    <citation type="submission" date="2006-01" db="EMBL/GenBank/DDBJ databases">
        <authorList>
            <person name="Hagstrom A."/>
            <person name="Ferriera S."/>
            <person name="Johnson J."/>
            <person name="Kravitz S."/>
            <person name="Halpern A."/>
            <person name="Remington K."/>
            <person name="Beeson K."/>
            <person name="Tran B."/>
            <person name="Rogers Y.-H."/>
            <person name="Friedman R."/>
            <person name="Venter J.C."/>
        </authorList>
    </citation>
    <scope>NUCLEOTIDE SEQUENCE [LARGE SCALE GENOMIC DNA]</scope>
    <source>
        <strain evidence="3 4">SKA53</strain>
    </source>
</reference>
<dbReference type="eggNOG" id="ENOG50331CF">
    <property type="taxonomic scope" value="Bacteria"/>
</dbReference>
<protein>
    <submittedName>
        <fullName evidence="3">1-deoxy-D-xylulose-5-phosphate synthase</fullName>
        <ecNumber evidence="3">2.2.1.7</ecNumber>
    </submittedName>
</protein>
<feature type="transmembrane region" description="Helical" evidence="2">
    <location>
        <begin position="21"/>
        <end position="47"/>
    </location>
</feature>
<evidence type="ECO:0000313" key="4">
    <source>
        <dbReference type="Proteomes" id="UP000004507"/>
    </source>
</evidence>
<dbReference type="Pfam" id="PF11511">
    <property type="entry name" value="RhodobacterPufX"/>
    <property type="match status" value="1"/>
</dbReference>
<sequence>MKNNDILQMNSKSRLTADITFLMLKGAGYAALFVVAIWFFIGAFALIGEALPEESRSTPDPVNRAAPMEDAVAD</sequence>
<dbReference type="GO" id="GO:0008661">
    <property type="term" value="F:1-deoxy-D-xylulose-5-phosphate synthase activity"/>
    <property type="evidence" value="ECO:0007669"/>
    <property type="project" value="UniProtKB-EC"/>
</dbReference>
<dbReference type="HOGENOM" id="CLU_2604861_0_0_5"/>
<dbReference type="AlphaFoldDB" id="A3V2Q0"/>
<keyword evidence="2" id="KW-0472">Membrane</keyword>
<name>A3V2Q0_9RHOB</name>
<proteinExistence type="predicted"/>
<gene>
    <name evidence="3" type="ORF">SKA53_12378</name>
</gene>
<dbReference type="EMBL" id="AAMS01000002">
    <property type="protein sequence ID" value="EAQ07631.1"/>
    <property type="molecule type" value="Genomic_DNA"/>
</dbReference>
<dbReference type="InterPro" id="IPR020169">
    <property type="entry name" value="Intrinsic_membrane_PufX"/>
</dbReference>
<dbReference type="RefSeq" id="WP_007206417.1">
    <property type="nucleotide sequence ID" value="NZ_CH672414.1"/>
</dbReference>
<comment type="caution">
    <text evidence="3">The sequence shown here is derived from an EMBL/GenBank/DDBJ whole genome shotgun (WGS) entry which is preliminary data.</text>
</comment>
<dbReference type="Gene3D" id="1.20.5.920">
    <property type="entry name" value="rhodobacter sphaeroides pufx membrane protein"/>
    <property type="match status" value="1"/>
</dbReference>
<feature type="region of interest" description="Disordered" evidence="1">
    <location>
        <begin position="53"/>
        <end position="74"/>
    </location>
</feature>
<dbReference type="EC" id="2.2.1.7" evidence="3"/>